<keyword evidence="8" id="KW-0460">Magnesium</keyword>
<keyword evidence="5" id="KW-0479">Metal-binding</keyword>
<evidence type="ECO:0000256" key="3">
    <source>
        <dbReference type="ARBA" id="ARBA00022519"/>
    </source>
</evidence>
<evidence type="ECO:0000256" key="4">
    <source>
        <dbReference type="ARBA" id="ARBA00022722"/>
    </source>
</evidence>
<evidence type="ECO:0000313" key="12">
    <source>
        <dbReference type="EMBL" id="MDY0873350.1"/>
    </source>
</evidence>
<feature type="domain" description="S1 motif" evidence="11">
    <location>
        <begin position="39"/>
        <end position="102"/>
    </location>
</feature>
<evidence type="ECO:0000256" key="2">
    <source>
        <dbReference type="ARBA" id="ARBA00022475"/>
    </source>
</evidence>
<comment type="caution">
    <text evidence="12">The sequence shown here is derived from an EMBL/GenBank/DDBJ whole genome shotgun (WGS) entry which is preliminary data.</text>
</comment>
<evidence type="ECO:0000313" key="13">
    <source>
        <dbReference type="Proteomes" id="UP001271769"/>
    </source>
</evidence>
<dbReference type="InterPro" id="IPR004659">
    <property type="entry name" value="RNase_E/G"/>
</dbReference>
<keyword evidence="2" id="KW-1003">Cell membrane</keyword>
<dbReference type="SUPFAM" id="SSF50249">
    <property type="entry name" value="Nucleic acid-binding proteins"/>
    <property type="match status" value="1"/>
</dbReference>
<keyword evidence="6" id="KW-0255">Endonuclease</keyword>
<keyword evidence="3" id="KW-0997">Cell inner membrane</keyword>
<comment type="cofactor">
    <cofactor evidence="1">
        <name>Mg(2+)</name>
        <dbReference type="ChEBI" id="CHEBI:18420"/>
    </cofactor>
</comment>
<reference evidence="12 13" key="1">
    <citation type="journal article" date="2013" name="Antonie Van Leeuwenhoek">
        <title>Dongia rigui sp. nov., isolated from freshwater of a large wetland in Korea.</title>
        <authorList>
            <person name="Baik K.S."/>
            <person name="Hwang Y.M."/>
            <person name="Choi J.S."/>
            <person name="Kwon J."/>
            <person name="Seong C.N."/>
        </authorList>
    </citation>
    <scope>NUCLEOTIDE SEQUENCE [LARGE SCALE GENOMIC DNA]</scope>
    <source>
        <strain evidence="12 13">04SU4-P</strain>
    </source>
</reference>
<name>A0ABU5E2C6_9PROT</name>
<accession>A0ABU5E2C6</accession>
<dbReference type="PANTHER" id="PTHR30001:SF1">
    <property type="entry name" value="RIBONUCLEASE E_G-LIKE PROTEIN, CHLOROPLASTIC"/>
    <property type="match status" value="1"/>
</dbReference>
<keyword evidence="7" id="KW-0378">Hydrolase</keyword>
<dbReference type="CDD" id="cd04453">
    <property type="entry name" value="S1_RNase_E"/>
    <property type="match status" value="1"/>
</dbReference>
<sequence length="312" mass="34150">MSDQVFISISADRTEFFRWSNDRLAQALTEKPGEGSKVGGVYLGRVTGIDASLNAAFVEIGLARPGLLPLKKQGNQPTEGDAVIVQIRRDGREEKGVRLTTSIKTMVDVSAKGKQAPALLLSPPNLWQRALEALEAVESITCDRRVDVPIIEAWCAKYRPSLADKVIFQAERDWIPSRADIKDAIAECLEEEVLLPGGGKLLVEPVRTLTAIDVNSAGANAEKGMERTALSVNIEAAREIPRQLALRNIGGTIVIDFIDLENRNKREQVLNALREAAGIDPAIEWVGNMSRLGLVELSRRRSGPTLAEMWHG</sequence>
<keyword evidence="9" id="KW-0694">RNA-binding</keyword>
<dbReference type="InterPro" id="IPR012340">
    <property type="entry name" value="NA-bd_OB-fold"/>
</dbReference>
<dbReference type="PROSITE" id="PS50126">
    <property type="entry name" value="S1"/>
    <property type="match status" value="1"/>
</dbReference>
<evidence type="ECO:0000256" key="7">
    <source>
        <dbReference type="ARBA" id="ARBA00022801"/>
    </source>
</evidence>
<dbReference type="InterPro" id="IPR019307">
    <property type="entry name" value="RNA-bd_AU-1/RNase_E/G"/>
</dbReference>
<evidence type="ECO:0000256" key="8">
    <source>
        <dbReference type="ARBA" id="ARBA00022842"/>
    </source>
</evidence>
<evidence type="ECO:0000256" key="6">
    <source>
        <dbReference type="ARBA" id="ARBA00022759"/>
    </source>
</evidence>
<dbReference type="InterPro" id="IPR003029">
    <property type="entry name" value="S1_domain"/>
</dbReference>
<evidence type="ECO:0000259" key="11">
    <source>
        <dbReference type="PROSITE" id="PS50126"/>
    </source>
</evidence>
<protein>
    <submittedName>
        <fullName evidence="12">Ribonuclease E/G</fullName>
    </submittedName>
</protein>
<keyword evidence="4" id="KW-0540">Nuclease</keyword>
<dbReference type="RefSeq" id="WP_320501804.1">
    <property type="nucleotide sequence ID" value="NZ_JAXCLX010000002.1"/>
</dbReference>
<dbReference type="Pfam" id="PF10150">
    <property type="entry name" value="RNase_E_G"/>
    <property type="match status" value="1"/>
</dbReference>
<proteinExistence type="predicted"/>
<evidence type="ECO:0000256" key="1">
    <source>
        <dbReference type="ARBA" id="ARBA00001946"/>
    </source>
</evidence>
<keyword evidence="13" id="KW-1185">Reference proteome</keyword>
<dbReference type="Proteomes" id="UP001271769">
    <property type="component" value="Unassembled WGS sequence"/>
</dbReference>
<evidence type="ECO:0000256" key="9">
    <source>
        <dbReference type="ARBA" id="ARBA00022884"/>
    </source>
</evidence>
<evidence type="ECO:0000256" key="10">
    <source>
        <dbReference type="ARBA" id="ARBA00023136"/>
    </source>
</evidence>
<dbReference type="EMBL" id="JAXCLX010000002">
    <property type="protein sequence ID" value="MDY0873350.1"/>
    <property type="molecule type" value="Genomic_DNA"/>
</dbReference>
<evidence type="ECO:0000256" key="5">
    <source>
        <dbReference type="ARBA" id="ARBA00022723"/>
    </source>
</evidence>
<keyword evidence="10" id="KW-0472">Membrane</keyword>
<dbReference type="PANTHER" id="PTHR30001">
    <property type="entry name" value="RIBONUCLEASE"/>
    <property type="match status" value="1"/>
</dbReference>
<gene>
    <name evidence="12" type="ORF">SMD31_15520</name>
</gene>
<dbReference type="SMART" id="SM00316">
    <property type="entry name" value="S1"/>
    <property type="match status" value="1"/>
</dbReference>
<dbReference type="Gene3D" id="2.40.50.140">
    <property type="entry name" value="Nucleic acid-binding proteins"/>
    <property type="match status" value="1"/>
</dbReference>
<organism evidence="12 13">
    <name type="scientific">Dongia rigui</name>
    <dbReference type="NCBI Taxonomy" id="940149"/>
    <lineage>
        <taxon>Bacteria</taxon>
        <taxon>Pseudomonadati</taxon>
        <taxon>Pseudomonadota</taxon>
        <taxon>Alphaproteobacteria</taxon>
        <taxon>Rhodospirillales</taxon>
        <taxon>Dongiaceae</taxon>
        <taxon>Dongia</taxon>
    </lineage>
</organism>